<dbReference type="InterPro" id="IPR012893">
    <property type="entry name" value="HipA-like_C"/>
</dbReference>
<keyword evidence="2" id="KW-0808">Transferase</keyword>
<protein>
    <submittedName>
        <fullName evidence="6">Serine/threonine-protein kinase HipA</fullName>
    </submittedName>
</protein>
<dbReference type="InParanoid" id="A0A146G6L9"/>
<feature type="domain" description="HipA-like C-terminal" evidence="4">
    <location>
        <begin position="144"/>
        <end position="389"/>
    </location>
</feature>
<dbReference type="FunCoup" id="A0A146G6L9">
    <property type="interactions" value="14"/>
</dbReference>
<dbReference type="STRING" id="690879.TSACC_2826"/>
<dbReference type="PANTHER" id="PTHR37419:SF1">
    <property type="entry name" value="SERINE_THREONINE-PROTEIN KINASE TOXIN HIPA"/>
    <property type="match status" value="1"/>
</dbReference>
<evidence type="ECO:0000259" key="4">
    <source>
        <dbReference type="Pfam" id="PF07804"/>
    </source>
</evidence>
<evidence type="ECO:0000313" key="7">
    <source>
        <dbReference type="Proteomes" id="UP000076023"/>
    </source>
</evidence>
<dbReference type="InterPro" id="IPR052028">
    <property type="entry name" value="HipA_Ser/Thr_kinase"/>
</dbReference>
<dbReference type="Proteomes" id="UP000076023">
    <property type="component" value="Unassembled WGS sequence"/>
</dbReference>
<comment type="similarity">
    <text evidence="1">Belongs to the HipA Ser/Thr kinase family.</text>
</comment>
<sequence length="421" mass="46501">MLLNNAELGFLVKKPGGAIEFRYTEGWLRRKDAIPISLSMPLQEEPFRGDAVSAVFENLLPDSEPLRRRVAERVGARGTDACSLLSKIGRDCVGALQFVSEEVAVDTDTTRIEGEPVTAREIEAMLQNLAEAPLGMDRDRDFRISVAGAQEKTALLFHEGRWWRPRGTTPTTHILKKAMGKLRNGIDLSRSIENEFYCLRVLAAYGLPVNEAKMQTFGKTRALVVTRFDRRWTSDGRLLRLPQEDMCQALSVPPTLKYQSEGGPGMVDILKLLKASNTPEQDIRLFLKAQVLFWLLGATDGHAKNFSIFLGAGGQFQLTPFYDVLSAQPARDAGQILKKEMKLAMAVGRQHYAMGYIEGRHFVQTAEKAGVPASLARDVLDDVAARAGQAGEAVAGDLPRGFPGDIHESVQRGIRDRLGKI</sequence>
<evidence type="ECO:0000313" key="6">
    <source>
        <dbReference type="EMBL" id="GAT32428.1"/>
    </source>
</evidence>
<dbReference type="Pfam" id="PF07804">
    <property type="entry name" value="HipA_C"/>
    <property type="match status" value="1"/>
</dbReference>
<evidence type="ECO:0000256" key="3">
    <source>
        <dbReference type="ARBA" id="ARBA00022777"/>
    </source>
</evidence>
<evidence type="ECO:0000259" key="5">
    <source>
        <dbReference type="Pfam" id="PF13657"/>
    </source>
</evidence>
<accession>A0A146G6L9</accession>
<reference evidence="7" key="1">
    <citation type="journal article" date="2017" name="Genome Announc.">
        <title>Draft Genome Sequence of Terrimicrobium sacchariphilum NM-5T, a Facultative Anaerobic Soil Bacterium of the Class Spartobacteria.</title>
        <authorList>
            <person name="Qiu Y.L."/>
            <person name="Tourlousse D.M."/>
            <person name="Matsuura N."/>
            <person name="Ohashi A."/>
            <person name="Sekiguchi Y."/>
        </authorList>
    </citation>
    <scope>NUCLEOTIDE SEQUENCE [LARGE SCALE GENOMIC DNA]</scope>
    <source>
        <strain evidence="7">NM-5</strain>
    </source>
</reference>
<dbReference type="EMBL" id="BDCO01000002">
    <property type="protein sequence ID" value="GAT32428.1"/>
    <property type="molecule type" value="Genomic_DNA"/>
</dbReference>
<dbReference type="PANTHER" id="PTHR37419">
    <property type="entry name" value="SERINE/THREONINE-PROTEIN KINASE TOXIN HIPA"/>
    <property type="match status" value="1"/>
</dbReference>
<proteinExistence type="inferred from homology"/>
<dbReference type="InterPro" id="IPR017508">
    <property type="entry name" value="HipA_N1"/>
</dbReference>
<evidence type="ECO:0000256" key="2">
    <source>
        <dbReference type="ARBA" id="ARBA00022679"/>
    </source>
</evidence>
<dbReference type="GO" id="GO:0005829">
    <property type="term" value="C:cytosol"/>
    <property type="evidence" value="ECO:0007669"/>
    <property type="project" value="TreeGrafter"/>
</dbReference>
<comment type="caution">
    <text evidence="6">The sequence shown here is derived from an EMBL/GenBank/DDBJ whole genome shotgun (WGS) entry which is preliminary data.</text>
</comment>
<keyword evidence="3 6" id="KW-0418">Kinase</keyword>
<gene>
    <name evidence="6" type="ORF">TSACC_2826</name>
</gene>
<evidence type="ECO:0000256" key="1">
    <source>
        <dbReference type="ARBA" id="ARBA00010164"/>
    </source>
</evidence>
<dbReference type="NCBIfam" id="TIGR03071">
    <property type="entry name" value="couple_hipA"/>
    <property type="match status" value="1"/>
</dbReference>
<keyword evidence="7" id="KW-1185">Reference proteome</keyword>
<dbReference type="Pfam" id="PF13657">
    <property type="entry name" value="Couple_hipA"/>
    <property type="match status" value="1"/>
</dbReference>
<dbReference type="GO" id="GO:0004674">
    <property type="term" value="F:protein serine/threonine kinase activity"/>
    <property type="evidence" value="ECO:0007669"/>
    <property type="project" value="TreeGrafter"/>
</dbReference>
<dbReference type="CDD" id="cd17808">
    <property type="entry name" value="HipA_Ec_like"/>
    <property type="match status" value="1"/>
</dbReference>
<name>A0A146G6L9_TERSA</name>
<organism evidence="6 7">
    <name type="scientific">Terrimicrobium sacchariphilum</name>
    <dbReference type="NCBI Taxonomy" id="690879"/>
    <lineage>
        <taxon>Bacteria</taxon>
        <taxon>Pseudomonadati</taxon>
        <taxon>Verrucomicrobiota</taxon>
        <taxon>Terrimicrobiia</taxon>
        <taxon>Terrimicrobiales</taxon>
        <taxon>Terrimicrobiaceae</taxon>
        <taxon>Terrimicrobium</taxon>
    </lineage>
</organism>
<feature type="domain" description="HipA N-terminal subdomain 1" evidence="5">
    <location>
        <begin position="2"/>
        <end position="98"/>
    </location>
</feature>
<dbReference type="AlphaFoldDB" id="A0A146G6L9"/>